<evidence type="ECO:0000259" key="1">
    <source>
        <dbReference type="Pfam" id="PF13503"/>
    </source>
</evidence>
<organism evidence="2 3">
    <name type="scientific">Massilia atriviolacea</name>
    <dbReference type="NCBI Taxonomy" id="2495579"/>
    <lineage>
        <taxon>Bacteria</taxon>
        <taxon>Pseudomonadati</taxon>
        <taxon>Pseudomonadota</taxon>
        <taxon>Betaproteobacteria</taxon>
        <taxon>Burkholderiales</taxon>
        <taxon>Oxalobacteraceae</taxon>
        <taxon>Telluria group</taxon>
        <taxon>Massilia</taxon>
    </lineage>
</organism>
<dbReference type="Proteomes" id="UP000278085">
    <property type="component" value="Unassembled WGS sequence"/>
</dbReference>
<proteinExistence type="predicted"/>
<comment type="caution">
    <text evidence="2">The sequence shown here is derived from an EMBL/GenBank/DDBJ whole genome shotgun (WGS) entry which is preliminary data.</text>
</comment>
<dbReference type="InterPro" id="IPR025391">
    <property type="entry name" value="DUF4123"/>
</dbReference>
<name>A0A430HQ41_9BURK</name>
<keyword evidence="3" id="KW-1185">Reference proteome</keyword>
<dbReference type="AlphaFoldDB" id="A0A430HQ41"/>
<dbReference type="OrthoDB" id="8587627at2"/>
<reference evidence="2 3" key="1">
    <citation type="submission" date="2018-12" db="EMBL/GenBank/DDBJ databases">
        <authorList>
            <person name="Yang E."/>
        </authorList>
    </citation>
    <scope>NUCLEOTIDE SEQUENCE [LARGE SCALE GENOMIC DNA]</scope>
    <source>
        <strain evidence="2 3">SOD</strain>
    </source>
</reference>
<evidence type="ECO:0000313" key="3">
    <source>
        <dbReference type="Proteomes" id="UP000278085"/>
    </source>
</evidence>
<feature type="domain" description="DUF4123" evidence="1">
    <location>
        <begin position="63"/>
        <end position="179"/>
    </location>
</feature>
<accession>A0A430HQ41</accession>
<dbReference type="Pfam" id="PF13503">
    <property type="entry name" value="DUF4123"/>
    <property type="match status" value="1"/>
</dbReference>
<dbReference type="EMBL" id="RXLQ01000003">
    <property type="protein sequence ID" value="RSZ59632.1"/>
    <property type="molecule type" value="Genomic_DNA"/>
</dbReference>
<evidence type="ECO:0000313" key="2">
    <source>
        <dbReference type="EMBL" id="RSZ59632.1"/>
    </source>
</evidence>
<sequence length="344" mass="38781">MSRLPVKSHEERKRFCGQIDTFNNRVYRMEMFFAVDPIAPDFADDLLDAFALAKRRNGKLALFALIDTSFEYANPRPGRPVWKGQETSLYRGSELDALANAAPCLFKLGDGHRLARVHIQRLVETCNGKPMLSFVASELDSSLLANTFQDFLEVKTVDQQQFVLRFADTRILAGLDAVLLAEATYGWRMGIVHWWLPDRKGALSELPALTCNEDDYCRAKNVLVLSQYGFNQLVDHGEIDAILNAIADQNPALLSTVLPSDNYCLIQRLLIQTNRLAIKSFPDVVMFCTTAMFTSEYFYLHPRFEQVLASKIWTPGELGNAFLAIDDACWAEAESMGAQTKTVY</sequence>
<protein>
    <submittedName>
        <fullName evidence="2">DUF4123 domain-containing protein</fullName>
    </submittedName>
</protein>
<gene>
    <name evidence="2" type="ORF">EJB06_05385</name>
</gene>